<feature type="chain" id="PRO_5012081356" evidence="2">
    <location>
        <begin position="22"/>
        <end position="360"/>
    </location>
</feature>
<keyword evidence="4" id="KW-1185">Reference proteome</keyword>
<evidence type="ECO:0000256" key="2">
    <source>
        <dbReference type="SAM" id="SignalP"/>
    </source>
</evidence>
<keyword evidence="2" id="KW-0732">Signal</keyword>
<accession>A0A221KDJ8</accession>
<dbReference type="Proteomes" id="UP000199729">
    <property type="component" value="Chromosome"/>
</dbReference>
<proteinExistence type="predicted"/>
<feature type="transmembrane region" description="Helical" evidence="1">
    <location>
        <begin position="331"/>
        <end position="355"/>
    </location>
</feature>
<keyword evidence="1" id="KW-0812">Transmembrane</keyword>
<keyword evidence="1" id="KW-1133">Transmembrane helix</keyword>
<dbReference type="InterPro" id="IPR050445">
    <property type="entry name" value="Bact_polysacc_biosynth/exp"/>
</dbReference>
<name>A0A221KDJ8_VITFI</name>
<evidence type="ECO:0000313" key="4">
    <source>
        <dbReference type="Proteomes" id="UP000199729"/>
    </source>
</evidence>
<gene>
    <name evidence="3" type="ORF">VITFI_CDS1132</name>
</gene>
<feature type="signal peptide" evidence="2">
    <location>
        <begin position="1"/>
        <end position="21"/>
    </location>
</feature>
<dbReference type="EMBL" id="CP022423">
    <property type="protein sequence ID" value="ASM76910.1"/>
    <property type="molecule type" value="Genomic_DNA"/>
</dbReference>
<dbReference type="PANTHER" id="PTHR32309">
    <property type="entry name" value="TYROSINE-PROTEIN KINASE"/>
    <property type="match status" value="1"/>
</dbReference>
<dbReference type="AlphaFoldDB" id="A0A221KDJ8"/>
<sequence length="360" mass="39885">MALLLVALPMLLASLFYATMAADRYVSHTVISMRDVSGVSSSTGTSGLSALLGGGGSSPAYSDLMYLQTYVYSMDMLKRLDQKLNLRAHYTSPSADFIFRLSTSATDEEFLEYFRNRVTMTHDDLAGLLTFDVQAFDKATAQRIAKAILDESERFTNDYMHRLARERMGFAESQTTETQARLEKAKADVLAFQVKNKWLDPMSQATANSSLTATLQNTLAQQEAALRAAQSFLSDDSFQVKTLRGQMDATKAQLEAERNRSVSPQNGGAQLASLTIEYQGLMTRASFAEEAYKAAIQTLEAARLDTMRKLKSLVVVEPPTVPDQALYPRRLYNLLTLLAVCGMVLTIVHLILATIREHQD</sequence>
<dbReference type="GO" id="GO:0004713">
    <property type="term" value="F:protein tyrosine kinase activity"/>
    <property type="evidence" value="ECO:0007669"/>
    <property type="project" value="TreeGrafter"/>
</dbReference>
<dbReference type="GO" id="GO:0005886">
    <property type="term" value="C:plasma membrane"/>
    <property type="evidence" value="ECO:0007669"/>
    <property type="project" value="TreeGrafter"/>
</dbReference>
<evidence type="ECO:0000313" key="3">
    <source>
        <dbReference type="EMBL" id="ASM76910.1"/>
    </source>
</evidence>
<dbReference type="KEGG" id="vff:VITFI_CDS1132"/>
<keyword evidence="1" id="KW-0472">Membrane</keyword>
<reference evidence="3 4" key="1">
    <citation type="submission" date="2017-07" db="EMBL/GenBank/DDBJ databases">
        <title>Complete Genome Sequence of the cosmetic ferment Vitreoscilla filiformis (ATCC15551).</title>
        <authorList>
            <person name="Contreras S."/>
            <person name="Sagory-Zalkind P."/>
            <person name="Blanquart H."/>
            <person name="Iltis A."/>
            <person name="Morand S.C."/>
        </authorList>
    </citation>
    <scope>NUCLEOTIDE SEQUENCE [LARGE SCALE GENOMIC DNA]</scope>
    <source>
        <strain evidence="3 4">ATCC 15551</strain>
    </source>
</reference>
<dbReference type="PANTHER" id="PTHR32309:SF13">
    <property type="entry name" value="FERRIC ENTEROBACTIN TRANSPORT PROTEIN FEPE"/>
    <property type="match status" value="1"/>
</dbReference>
<evidence type="ECO:0000256" key="1">
    <source>
        <dbReference type="SAM" id="Phobius"/>
    </source>
</evidence>
<protein>
    <submittedName>
        <fullName evidence="3">Capsular biosynthesis protein</fullName>
    </submittedName>
</protein>
<organism evidence="3 4">
    <name type="scientific">Vitreoscilla filiformis</name>
    <dbReference type="NCBI Taxonomy" id="63"/>
    <lineage>
        <taxon>Bacteria</taxon>
        <taxon>Pseudomonadati</taxon>
        <taxon>Pseudomonadota</taxon>
        <taxon>Betaproteobacteria</taxon>
        <taxon>Neisseriales</taxon>
        <taxon>Neisseriaceae</taxon>
        <taxon>Vitreoscilla</taxon>
    </lineage>
</organism>